<keyword evidence="4" id="KW-0540">Nuclease</keyword>
<dbReference type="Gene3D" id="3.40.50.10810">
    <property type="entry name" value="Tandem AAA-ATPase domain"/>
    <property type="match status" value="2"/>
</dbReference>
<evidence type="ECO:0000313" key="4">
    <source>
        <dbReference type="EMBL" id="TPG57828.1"/>
    </source>
</evidence>
<keyword evidence="1" id="KW-0378">Hydrolase</keyword>
<sequence>MAFAGWELVANHLRAVADAQGPHLNAGQRDSLHALAARIRQHGVVIADEVGMGKTRIAVALARAVTEAGGRVAILIPPTLGFQWREELRHGGIPDVPNVIRSLGGFLQIWSGALEARPWFDEQVLLLSHGFTNWRLGATTQRWRFELLPLIAGHAQHALGGHYPHGFKAMAERADPWVRTAATSIARYCARPGHPEIRRRYTALGDETIWPEANKAVNYQNGGAPRQLLQRAVGLGLGAFDLAIVDEAHKSRGEDAGLSRLLDGTLLAQRAARRVCMTATPVELSASDWDQTLARIQVDQATRAQLRAVIESYSTAARRVRLAWRSSAEARGAYITAAAAFQAALQPYVLRRDKRQDEAVILFREASRADASAAREPIGEGKARNPDAYRWQHDIAVRPAHLDLGWRRAVCAAEALSFVVHGHDDPTAKRLRLTFGNGHGITTRLDASAASAEDAVRQPGDPNAEPGPDAAPQPGVGMAPESAQALGEAKRAERATWWQQVISRVVREEGALYDHPSILAAVAEIEAYDAEREKVLVFGRFTGPMRALVALLNARAMLRAVDAGMPWPQSRVAAEDLAAVAAAHQQLGRVGTFDLEVINGILSKQYAEIERRREALRTSLFDLIARGLPTRERNAQALARAAQDGSDQGRAILAAAIDQLLDSGRRSPAEYIGGSGTNAAHGLSPEVVADAFVSLIAALRERDEGDADGDGELNAEEASSIWAIIAERLEDEYRTERGRFARLMNGATQLSTRRALQLAFNRHESNPRVLVAQSLVGREGLNLHQACRVVILLHPEWNPGAVEQQIGRVDRVGSRWSQVLEEVVRMDTRPLPRIEIRPVIFEGTYDAYHWRVLNERWDDLRSQLHGTVVPYRSREGCTEQELAFARELDGAAPCFDPNLLRLGTADRKGVTS</sequence>
<evidence type="ECO:0000256" key="2">
    <source>
        <dbReference type="SAM" id="MobiDB-lite"/>
    </source>
</evidence>
<keyword evidence="5" id="KW-1185">Reference proteome</keyword>
<dbReference type="GO" id="GO:0004519">
    <property type="term" value="F:endonuclease activity"/>
    <property type="evidence" value="ECO:0007669"/>
    <property type="project" value="UniProtKB-KW"/>
</dbReference>
<evidence type="ECO:0000313" key="5">
    <source>
        <dbReference type="Proteomes" id="UP000317078"/>
    </source>
</evidence>
<feature type="domain" description="Helicase C-terminal" evidence="3">
    <location>
        <begin position="691"/>
        <end position="868"/>
    </location>
</feature>
<dbReference type="EMBL" id="RCZP01000007">
    <property type="protein sequence ID" value="TPG57828.1"/>
    <property type="molecule type" value="Genomic_DNA"/>
</dbReference>
<reference evidence="4 5" key="1">
    <citation type="journal article" date="2019" name="Environ. Microbiol.">
        <title>Species interactions and distinct microbial communities in high Arctic permafrost affected cryosols are associated with the CH4 and CO2 gas fluxes.</title>
        <authorList>
            <person name="Altshuler I."/>
            <person name="Hamel J."/>
            <person name="Turney S."/>
            <person name="Magnuson E."/>
            <person name="Levesque R."/>
            <person name="Greer C."/>
            <person name="Whyte L.G."/>
        </authorList>
    </citation>
    <scope>NUCLEOTIDE SEQUENCE [LARGE SCALE GENOMIC DNA]</scope>
    <source>
        <strain evidence="4 5">S9.3B</strain>
    </source>
</reference>
<dbReference type="PROSITE" id="PS51194">
    <property type="entry name" value="HELICASE_CTER"/>
    <property type="match status" value="1"/>
</dbReference>
<dbReference type="PANTHER" id="PTHR45629:SF7">
    <property type="entry name" value="DNA EXCISION REPAIR PROTEIN ERCC-6-RELATED"/>
    <property type="match status" value="1"/>
</dbReference>
<dbReference type="AlphaFoldDB" id="A0A502G7H9"/>
<dbReference type="Gene3D" id="3.40.50.300">
    <property type="entry name" value="P-loop containing nucleotide triphosphate hydrolases"/>
    <property type="match status" value="1"/>
</dbReference>
<comment type="caution">
    <text evidence="4">The sequence shown here is derived from an EMBL/GenBank/DDBJ whole genome shotgun (WGS) entry which is preliminary data.</text>
</comment>
<proteinExistence type="predicted"/>
<dbReference type="GO" id="GO:0016787">
    <property type="term" value="F:hydrolase activity"/>
    <property type="evidence" value="ECO:0007669"/>
    <property type="project" value="UniProtKB-KW"/>
</dbReference>
<dbReference type="CDD" id="cd18793">
    <property type="entry name" value="SF2_C_SNF"/>
    <property type="match status" value="1"/>
</dbReference>
<dbReference type="GO" id="GO:0004386">
    <property type="term" value="F:helicase activity"/>
    <property type="evidence" value="ECO:0007669"/>
    <property type="project" value="UniProtKB-KW"/>
</dbReference>
<organism evidence="4 5">
    <name type="scientific">Muricoccus nepalensis</name>
    <dbReference type="NCBI Taxonomy" id="1854500"/>
    <lineage>
        <taxon>Bacteria</taxon>
        <taxon>Pseudomonadati</taxon>
        <taxon>Pseudomonadota</taxon>
        <taxon>Alphaproteobacteria</taxon>
        <taxon>Acetobacterales</taxon>
        <taxon>Roseomonadaceae</taxon>
        <taxon>Muricoccus</taxon>
    </lineage>
</organism>
<dbReference type="Proteomes" id="UP000317078">
    <property type="component" value="Unassembled WGS sequence"/>
</dbReference>
<dbReference type="InterPro" id="IPR049730">
    <property type="entry name" value="SNF2/RAD54-like_C"/>
</dbReference>
<dbReference type="InterPro" id="IPR038718">
    <property type="entry name" value="SNF2-like_sf"/>
</dbReference>
<dbReference type="OrthoDB" id="9814088at2"/>
<dbReference type="SUPFAM" id="SSF52540">
    <property type="entry name" value="P-loop containing nucleoside triphosphate hydrolases"/>
    <property type="match status" value="2"/>
</dbReference>
<gene>
    <name evidence="4" type="ORF">EAH89_10450</name>
</gene>
<dbReference type="SMART" id="SM00490">
    <property type="entry name" value="HELICc"/>
    <property type="match status" value="1"/>
</dbReference>
<evidence type="ECO:0000259" key="3">
    <source>
        <dbReference type="PROSITE" id="PS51194"/>
    </source>
</evidence>
<evidence type="ECO:0000256" key="1">
    <source>
        <dbReference type="ARBA" id="ARBA00022801"/>
    </source>
</evidence>
<dbReference type="Pfam" id="PF00271">
    <property type="entry name" value="Helicase_C"/>
    <property type="match status" value="1"/>
</dbReference>
<dbReference type="InterPro" id="IPR027417">
    <property type="entry name" value="P-loop_NTPase"/>
</dbReference>
<dbReference type="InterPro" id="IPR001650">
    <property type="entry name" value="Helicase_C-like"/>
</dbReference>
<name>A0A502G7H9_9PROT</name>
<dbReference type="InterPro" id="IPR050496">
    <property type="entry name" value="SNF2_RAD54_helicase_repair"/>
</dbReference>
<accession>A0A502G7H9</accession>
<feature type="region of interest" description="Disordered" evidence="2">
    <location>
        <begin position="446"/>
        <end position="486"/>
    </location>
</feature>
<dbReference type="PANTHER" id="PTHR45629">
    <property type="entry name" value="SNF2/RAD54 FAMILY MEMBER"/>
    <property type="match status" value="1"/>
</dbReference>
<dbReference type="InterPro" id="IPR014001">
    <property type="entry name" value="Helicase_ATP-bd"/>
</dbReference>
<dbReference type="SMART" id="SM00487">
    <property type="entry name" value="DEXDc"/>
    <property type="match status" value="1"/>
</dbReference>
<protein>
    <submittedName>
        <fullName evidence="4">Type III restriction endonuclease subunit R</fullName>
    </submittedName>
</protein>
<keyword evidence="4" id="KW-0255">Endonuclease</keyword>